<dbReference type="SUPFAM" id="SSF49599">
    <property type="entry name" value="TRAF domain-like"/>
    <property type="match status" value="1"/>
</dbReference>
<evidence type="ECO:0000313" key="5">
    <source>
        <dbReference type="Proteomes" id="UP000053766"/>
    </source>
</evidence>
<protein>
    <submittedName>
        <fullName evidence="4">BTB/POZ domain protein</fullName>
    </submittedName>
</protein>
<gene>
    <name evidence="4" type="ORF">DICVIV_02105</name>
</gene>
<dbReference type="Gene3D" id="3.30.710.10">
    <property type="entry name" value="Potassium Channel Kv1.1, Chain A"/>
    <property type="match status" value="1"/>
</dbReference>
<dbReference type="Gene3D" id="2.60.210.10">
    <property type="entry name" value="Apoptosis, Tumor Necrosis Factor Receptor Associated Protein 2, Chain A"/>
    <property type="match status" value="1"/>
</dbReference>
<proteinExistence type="predicted"/>
<feature type="domain" description="BTB" evidence="2">
    <location>
        <begin position="174"/>
        <end position="237"/>
    </location>
</feature>
<dbReference type="Gene3D" id="1.25.40.420">
    <property type="match status" value="1"/>
</dbReference>
<evidence type="ECO:0000313" key="4">
    <source>
        <dbReference type="EMBL" id="KJH51674.1"/>
    </source>
</evidence>
<dbReference type="SMART" id="SM00225">
    <property type="entry name" value="BTB"/>
    <property type="match status" value="1"/>
</dbReference>
<organism evidence="4 5">
    <name type="scientific">Dictyocaulus viviparus</name>
    <name type="common">Bovine lungworm</name>
    <dbReference type="NCBI Taxonomy" id="29172"/>
    <lineage>
        <taxon>Eukaryota</taxon>
        <taxon>Metazoa</taxon>
        <taxon>Ecdysozoa</taxon>
        <taxon>Nematoda</taxon>
        <taxon>Chromadorea</taxon>
        <taxon>Rhabditida</taxon>
        <taxon>Rhabditina</taxon>
        <taxon>Rhabditomorpha</taxon>
        <taxon>Strongyloidea</taxon>
        <taxon>Metastrongylidae</taxon>
        <taxon>Dictyocaulus</taxon>
    </lineage>
</organism>
<dbReference type="OrthoDB" id="6359816at2759"/>
<dbReference type="EMBL" id="KN716178">
    <property type="protein sequence ID" value="KJH51674.1"/>
    <property type="molecule type" value="Genomic_DNA"/>
</dbReference>
<dbReference type="InterPro" id="IPR002083">
    <property type="entry name" value="MATH/TRAF_dom"/>
</dbReference>
<name>A0A0D8Y6U4_DICVI</name>
<dbReference type="PROSITE" id="PS50097">
    <property type="entry name" value="BTB"/>
    <property type="match status" value="1"/>
</dbReference>
<dbReference type="GO" id="GO:0030163">
    <property type="term" value="P:protein catabolic process"/>
    <property type="evidence" value="ECO:0007669"/>
    <property type="project" value="UniProtKB-ARBA"/>
</dbReference>
<evidence type="ECO:0000259" key="3">
    <source>
        <dbReference type="PROSITE" id="PS50144"/>
    </source>
</evidence>
<dbReference type="Proteomes" id="UP000053766">
    <property type="component" value="Unassembled WGS sequence"/>
</dbReference>
<dbReference type="SUPFAM" id="SSF54695">
    <property type="entry name" value="POZ domain"/>
    <property type="match status" value="1"/>
</dbReference>
<dbReference type="InterPro" id="IPR008974">
    <property type="entry name" value="TRAF-like"/>
</dbReference>
<dbReference type="AlphaFoldDB" id="A0A0D8Y6U4"/>
<evidence type="ECO:0000256" key="1">
    <source>
        <dbReference type="SAM" id="MobiDB-lite"/>
    </source>
</evidence>
<accession>A0A0D8Y6U4</accession>
<dbReference type="InterPro" id="IPR011333">
    <property type="entry name" value="SKP1/BTB/POZ_sf"/>
</dbReference>
<keyword evidence="5" id="KW-1185">Reference proteome</keyword>
<feature type="region of interest" description="Disordered" evidence="1">
    <location>
        <begin position="1"/>
        <end position="25"/>
    </location>
</feature>
<reference evidence="4 5" key="1">
    <citation type="submission" date="2013-11" db="EMBL/GenBank/DDBJ databases">
        <title>Draft genome of the bovine lungworm Dictyocaulus viviparus.</title>
        <authorList>
            <person name="Mitreva M."/>
        </authorList>
    </citation>
    <scope>NUCLEOTIDE SEQUENCE [LARGE SCALE GENOMIC DNA]</scope>
    <source>
        <strain evidence="4 5">HannoverDv2000</strain>
    </source>
</reference>
<evidence type="ECO:0000259" key="2">
    <source>
        <dbReference type="PROSITE" id="PS50097"/>
    </source>
</evidence>
<feature type="domain" description="MATH" evidence="3">
    <location>
        <begin position="38"/>
        <end position="92"/>
    </location>
</feature>
<dbReference type="Pfam" id="PF00651">
    <property type="entry name" value="BTB"/>
    <property type="match status" value="1"/>
</dbReference>
<dbReference type="InterPro" id="IPR000210">
    <property type="entry name" value="BTB/POZ_dom"/>
</dbReference>
<dbReference type="STRING" id="29172.A0A0D8Y6U4"/>
<reference evidence="5" key="2">
    <citation type="journal article" date="2016" name="Sci. Rep.">
        <title>Dictyocaulus viviparus genome, variome and transcriptome elucidate lungworm biology and support future intervention.</title>
        <authorList>
            <person name="McNulty S.N."/>
            <person name="Strube C."/>
            <person name="Rosa B.A."/>
            <person name="Martin J.C."/>
            <person name="Tyagi R."/>
            <person name="Choi Y.J."/>
            <person name="Wang Q."/>
            <person name="Hallsworth Pepin K."/>
            <person name="Zhang X."/>
            <person name="Ozersky P."/>
            <person name="Wilson R.K."/>
            <person name="Sternberg P.W."/>
            <person name="Gasser R.B."/>
            <person name="Mitreva M."/>
        </authorList>
    </citation>
    <scope>NUCLEOTIDE SEQUENCE [LARGE SCALE GENOMIC DNA]</scope>
    <source>
        <strain evidence="5">HannoverDv2000</strain>
    </source>
</reference>
<dbReference type="FunFam" id="3.30.710.10:FF:000159">
    <property type="entry name" value="Speckle-type POZ protein B"/>
    <property type="match status" value="1"/>
</dbReference>
<dbReference type="PANTHER" id="PTHR24413">
    <property type="entry name" value="SPECKLE-TYPE POZ PROTEIN"/>
    <property type="match status" value="1"/>
</dbReference>
<dbReference type="PROSITE" id="PS50144">
    <property type="entry name" value="MATH"/>
    <property type="match status" value="1"/>
</dbReference>
<sequence length="353" mass="40333">MSVETHDLTLPSESSSSSSTCVPVHAGHSSQTEIKVEKVNHSWTVKNFSHCYQEYLENFVYLSRGDETLTWSIKIYPKGNGENNKDFVFLCLNRVMRIHPNPSHSDYVSYIKRDILFPQILPKDLIIVNVEIDVAVETITTTTEPIMASFYSTSNCEQQLVEDYQRLFRDDLLTDFTIRVGGREIRAHRAILAARSPVFQAMLMHELTNETKSGVLEICDLDYEVVYELIYYIYCGRCQKEIGDIATDLLIAADKYRLVELKNHCEKFLVENLANENVCQLLILGDLYNAERLQERAVQFILQRPKYITSTPGWDDILKQHPHLVTRIVNHFDKAPTSGSATSDPLAIPPPSL</sequence>